<proteinExistence type="predicted"/>
<dbReference type="EMBL" id="JBIACK010000018">
    <property type="protein sequence ID" value="MFE8703691.1"/>
    <property type="molecule type" value="Genomic_DNA"/>
</dbReference>
<comment type="caution">
    <text evidence="1">The sequence shown here is derived from an EMBL/GenBank/DDBJ whole genome shotgun (WGS) entry which is preliminary data.</text>
</comment>
<name>A0ABW6KHR9_9BACI</name>
<evidence type="ECO:0000313" key="2">
    <source>
        <dbReference type="Proteomes" id="UP001601059"/>
    </source>
</evidence>
<reference evidence="1 2" key="1">
    <citation type="submission" date="2024-08" db="EMBL/GenBank/DDBJ databases">
        <title>Two novel Cytobacillus novel species.</title>
        <authorList>
            <person name="Liu G."/>
        </authorList>
    </citation>
    <scope>NUCLEOTIDE SEQUENCE [LARGE SCALE GENOMIC DNA]</scope>
    <source>
        <strain evidence="1 2">FJAT-54145</strain>
    </source>
</reference>
<dbReference type="RefSeq" id="WP_389364438.1">
    <property type="nucleotide sequence ID" value="NZ_JBIACK010000018.1"/>
</dbReference>
<keyword evidence="2" id="KW-1185">Reference proteome</keyword>
<organism evidence="1 2">
    <name type="scientific">Cytobacillus spartinae</name>
    <dbReference type="NCBI Taxonomy" id="3299023"/>
    <lineage>
        <taxon>Bacteria</taxon>
        <taxon>Bacillati</taxon>
        <taxon>Bacillota</taxon>
        <taxon>Bacilli</taxon>
        <taxon>Bacillales</taxon>
        <taxon>Bacillaceae</taxon>
        <taxon>Cytobacillus</taxon>
    </lineage>
</organism>
<protein>
    <submittedName>
        <fullName evidence="1">Uncharacterized protein</fullName>
    </submittedName>
</protein>
<sequence>MKSLQDALYNWLTIKIVSDARPDDTAAVETEQMFYEILTEEHALADIEITKDEIMYYVSYKIDGESKSSRFPQELIDVMLNQINNEPEKYHNYPSE</sequence>
<evidence type="ECO:0000313" key="1">
    <source>
        <dbReference type="EMBL" id="MFE8703691.1"/>
    </source>
</evidence>
<gene>
    <name evidence="1" type="ORF">ACFYKX_24285</name>
</gene>
<dbReference type="Proteomes" id="UP001601059">
    <property type="component" value="Unassembled WGS sequence"/>
</dbReference>
<accession>A0ABW6KHR9</accession>